<dbReference type="InterPro" id="IPR046341">
    <property type="entry name" value="SET_dom_sf"/>
</dbReference>
<dbReference type="InterPro" id="IPR004405">
    <property type="entry name" value="TF_pelota"/>
</dbReference>
<dbReference type="PANTHER" id="PTHR10853">
    <property type="entry name" value="PELOTA"/>
    <property type="match status" value="1"/>
</dbReference>
<keyword evidence="4" id="KW-1185">Reference proteome</keyword>
<protein>
    <recommendedName>
        <fullName evidence="2">SET domain-containing protein</fullName>
    </recommendedName>
</protein>
<dbReference type="InterPro" id="IPR058547">
    <property type="entry name" value="Pelota_N"/>
</dbReference>
<dbReference type="AlphaFoldDB" id="A0A813G3E3"/>
<dbReference type="FunFam" id="2.30.30.870:FF:000001">
    <property type="entry name" value="Protein pelota homolog"/>
    <property type="match status" value="1"/>
</dbReference>
<dbReference type="GO" id="GO:0071025">
    <property type="term" value="P:RNA surveillance"/>
    <property type="evidence" value="ECO:0007669"/>
    <property type="project" value="InterPro"/>
</dbReference>
<dbReference type="SMART" id="SM01194">
    <property type="entry name" value="eRF1_1"/>
    <property type="match status" value="1"/>
</dbReference>
<dbReference type="SUPFAM" id="SSF82199">
    <property type="entry name" value="SET domain"/>
    <property type="match status" value="1"/>
</dbReference>
<evidence type="ECO:0000259" key="2">
    <source>
        <dbReference type="PROSITE" id="PS50280"/>
    </source>
</evidence>
<feature type="compositionally biased region" description="Acidic residues" evidence="1">
    <location>
        <begin position="388"/>
        <end position="398"/>
    </location>
</feature>
<organism evidence="3 4">
    <name type="scientific">Polarella glacialis</name>
    <name type="common">Dinoflagellate</name>
    <dbReference type="NCBI Taxonomy" id="89957"/>
    <lineage>
        <taxon>Eukaryota</taxon>
        <taxon>Sar</taxon>
        <taxon>Alveolata</taxon>
        <taxon>Dinophyceae</taxon>
        <taxon>Suessiales</taxon>
        <taxon>Suessiaceae</taxon>
        <taxon>Polarella</taxon>
    </lineage>
</organism>
<feature type="compositionally biased region" description="Acidic residues" evidence="1">
    <location>
        <begin position="588"/>
        <end position="598"/>
    </location>
</feature>
<feature type="region of interest" description="Disordered" evidence="1">
    <location>
        <begin position="466"/>
        <end position="512"/>
    </location>
</feature>
<dbReference type="InterPro" id="IPR001214">
    <property type="entry name" value="SET_dom"/>
</dbReference>
<dbReference type="GO" id="GO:0070651">
    <property type="term" value="P:nonfunctional rRNA decay"/>
    <property type="evidence" value="ECO:0007669"/>
    <property type="project" value="TreeGrafter"/>
</dbReference>
<dbReference type="Gene3D" id="3.90.1410.10">
    <property type="entry name" value="set domain protein methyltransferase, domain 1"/>
    <property type="match status" value="1"/>
</dbReference>
<dbReference type="Gene3D" id="3.90.1420.10">
    <property type="entry name" value="Rubisco LSMT, substrate-binding domain"/>
    <property type="match status" value="1"/>
</dbReference>
<reference evidence="3" key="1">
    <citation type="submission" date="2021-02" db="EMBL/GenBank/DDBJ databases">
        <authorList>
            <person name="Dougan E. K."/>
            <person name="Rhodes N."/>
            <person name="Thang M."/>
            <person name="Chan C."/>
        </authorList>
    </citation>
    <scope>NUCLEOTIDE SEQUENCE</scope>
</reference>
<dbReference type="InterPro" id="IPR036464">
    <property type="entry name" value="Rubisco_LSMT_subst-bd_sf"/>
</dbReference>
<dbReference type="GO" id="GO:0070966">
    <property type="term" value="P:nuclear-transcribed mRNA catabolic process, no-go decay"/>
    <property type="evidence" value="ECO:0007669"/>
    <property type="project" value="InterPro"/>
</dbReference>
<evidence type="ECO:0000313" key="4">
    <source>
        <dbReference type="Proteomes" id="UP000654075"/>
    </source>
</evidence>
<feature type="region of interest" description="Disordered" evidence="1">
    <location>
        <begin position="737"/>
        <end position="787"/>
    </location>
</feature>
<feature type="region of interest" description="Disordered" evidence="1">
    <location>
        <begin position="386"/>
        <end position="407"/>
    </location>
</feature>
<comment type="caution">
    <text evidence="3">The sequence shown here is derived from an EMBL/GenBank/DDBJ whole genome shotgun (WGS) entry which is preliminary data.</text>
</comment>
<dbReference type="Proteomes" id="UP000654075">
    <property type="component" value="Unassembled WGS sequence"/>
</dbReference>
<feature type="domain" description="SET" evidence="2">
    <location>
        <begin position="69"/>
        <end position="289"/>
    </location>
</feature>
<feature type="region of interest" description="Disordered" evidence="1">
    <location>
        <begin position="586"/>
        <end position="637"/>
    </location>
</feature>
<feature type="compositionally biased region" description="Low complexity" evidence="1">
    <location>
        <begin position="742"/>
        <end position="751"/>
    </location>
</feature>
<evidence type="ECO:0000256" key="1">
    <source>
        <dbReference type="SAM" id="MobiDB-lite"/>
    </source>
</evidence>
<dbReference type="GO" id="GO:0005737">
    <property type="term" value="C:cytoplasm"/>
    <property type="evidence" value="ECO:0007669"/>
    <property type="project" value="TreeGrafter"/>
</dbReference>
<dbReference type="OrthoDB" id="434926at2759"/>
<dbReference type="InterPro" id="IPR038069">
    <property type="entry name" value="Pelota/DOM34_N"/>
</dbReference>
<dbReference type="GO" id="GO:0032790">
    <property type="term" value="P:ribosome disassembly"/>
    <property type="evidence" value="ECO:0007669"/>
    <property type="project" value="TreeGrafter"/>
</dbReference>
<dbReference type="SUPFAM" id="SSF159065">
    <property type="entry name" value="Dom34/Pelota N-terminal domain-like"/>
    <property type="match status" value="1"/>
</dbReference>
<dbReference type="PANTHER" id="PTHR10853:SF0">
    <property type="entry name" value="PROTEIN PELOTA HOMOLOG"/>
    <property type="match status" value="1"/>
</dbReference>
<dbReference type="InterPro" id="IPR005140">
    <property type="entry name" value="eRF1_Pelota-like_N"/>
</dbReference>
<accession>A0A813G3E3</accession>
<dbReference type="GO" id="GO:0070481">
    <property type="term" value="P:nuclear-transcribed mRNA catabolic process, non-stop decay"/>
    <property type="evidence" value="ECO:0007669"/>
    <property type="project" value="InterPro"/>
</dbReference>
<dbReference type="PROSITE" id="PS50280">
    <property type="entry name" value="SET"/>
    <property type="match status" value="1"/>
</dbReference>
<dbReference type="CDD" id="cd10527">
    <property type="entry name" value="SET_LSMT"/>
    <property type="match status" value="1"/>
</dbReference>
<proteinExistence type="predicted"/>
<evidence type="ECO:0000313" key="3">
    <source>
        <dbReference type="EMBL" id="CAE8619173.1"/>
    </source>
</evidence>
<gene>
    <name evidence="3" type="ORF">PGLA1383_LOCUS36765</name>
</gene>
<sequence length="1258" mass="137317">MFGLAVPPSQTAKASQSELMVSDSAVEMVCADVVGPDAELGPGIPAAPQGSHGQGMEQWATLKGVRASPSVDFFSPAKLPLQGYGARARTRICAGELLLELPLDACLKPVVLPSAPSGVGKFGEGHDFRMDEQQKLMVQLLHETLVLGKNSTWKPFIDSLPREFPTVPLWYTPQERLMLRGTSVDELLSGAHIASDKDLREMRDWCGHQSSLFPTGTAPGINELQWAATVVASRAFDSSAVGVVLAPFADALNHSGSAPHTRMRDGGSHLAFHAERDIPPGEEILNCYGLQGNTQWLLNGGFLDSSRPCDDLLVTPADAVSAAMSYLRNTSNSSGNRCHQNHCEASAKNTLLIAKREEPDQQEECKEGDTSGHRDTDAFVIQRAGCSQDDESVTDEEGDSQRTVGDSRTGALCDRLSFLQQIGIGDAAFCLSPKDLLPDDLATLLLVICMSLEEFRFFRRSRSGGAARGRKAEPSDTNGSRSGKHGEKCEESEECQERDHDEDGQECSSTGDSECSEIDCPPLCGAQVPFIDLSGPEGQSLPEELLADLYSCLLHLVTLLQQRYDTSLEDDLQMLSLLGINHTVVSDREDEGPEEEDSASAIAGGDAPDEPGPPAKRFRSSEALSVPSSDDYRPEALPEGVRIDNARNILLLRVGQKRLLRDLEKLSLSCFEADTTDGEDASGQKQVEAHPLEHPTEVSQNQCFTCDLAKCQQATCDLAKCQQANYTQRNMKLVHKEFEKVPASPRAATSRSRGRGRPEQPRDSGQPDPDTGGRPRHSGSLRRSPEEAARIAEAVLWAMPPLPEEWSSESDPTDPTPALRGRLAVRAGRCVKGRASSGPHRSGQGARVGPVTNREEACEFANQLIMSLLAGATRRCYDNESGWWVLFGSVNCSSTVKFRIAAICNWHVSFGLPDPVTSMPRVKNQFRFDDDFCVVAAVRPCRSSYRVFSKQKSDCWLGPTILSGGRSSSGGSPGRLKLTVGRPTRHFWNSREGARGIAAAMTPVSAHDGEDASYSPARRECSTRARPDAGKIAFVKLCAGALRGTRARTGMQIAPTLVQLSARVPLVPGRREVRISIFRSELSCQPSIVPIEMPLLLFVRFCPSHSVARDVLRAAELASCMDDAWSPEESEDLWHLFNLCCKGDIVKAMTFRKISREGSTGTVQTEVKKMMMSVEVKSIEYDAAGDCIRFSGRNCEENQWVKMGQHHTLDIELNNKVTIAKDRWDAMFLRELDEATDVHKTAEVAVVLLEAPALHLHF</sequence>
<feature type="compositionally biased region" description="Basic and acidic residues" evidence="1">
    <location>
        <begin position="484"/>
        <end position="501"/>
    </location>
</feature>
<dbReference type="Pfam" id="PF26356">
    <property type="entry name" value="Pelota_N"/>
    <property type="match status" value="1"/>
</dbReference>
<dbReference type="Gene3D" id="2.30.30.870">
    <property type="entry name" value="Pelota, domain A"/>
    <property type="match status" value="1"/>
</dbReference>
<dbReference type="Pfam" id="PF00856">
    <property type="entry name" value="SET"/>
    <property type="match status" value="1"/>
</dbReference>
<dbReference type="EMBL" id="CAJNNV010026864">
    <property type="protein sequence ID" value="CAE8619173.1"/>
    <property type="molecule type" value="Genomic_DNA"/>
</dbReference>
<name>A0A813G3E3_POLGL</name>